<comment type="similarity">
    <text evidence="5">Belongs to the Rap family.</text>
</comment>
<sequence>MIQNTEIQKLLYRARLQLEEGQHEVALSSLRVLPAEDEKQQREVAYLSGWCYIQSKQWAEAKKVLSPFLERQSKLLEEEPFLKQPGEILEKEPLLEREHLVLSWLHLGIAAVNLSHYEDASLHFSRCLKILHDRRIHLPVVRIKARYSLGMTCLMKGSYSAAIQHYEDALRLCRLSHVEEEVSHIYYGLCHAYRSIGDYVKAMVAGQEALQRYQQREDRPLEARMHHELGRVSFLLGDFRAASDYYTESLALATSYNSPTMIMLNCAMLADLRLAEQRLPEARRYCRLALEMMERVESAHMKGKTYYAIGKVTYAEAREAEGEKRQLLLWETMDWFQRAKTQLEQTQAYADMAEMYGMWGQVLEDVGNMEEAIALWRQGYEILSERKDTK</sequence>
<dbReference type="RefSeq" id="WP_220203029.1">
    <property type="nucleotide sequence ID" value="NZ_BNJK01000001.1"/>
</dbReference>
<dbReference type="Proteomes" id="UP000597444">
    <property type="component" value="Unassembled WGS sequence"/>
</dbReference>
<evidence type="ECO:0000256" key="1">
    <source>
        <dbReference type="ARBA" id="ARBA00004496"/>
    </source>
</evidence>
<evidence type="ECO:0000256" key="2">
    <source>
        <dbReference type="ARBA" id="ARBA00022490"/>
    </source>
</evidence>
<dbReference type="InterPro" id="IPR011990">
    <property type="entry name" value="TPR-like_helical_dom_sf"/>
</dbReference>
<proteinExistence type="inferred from homology"/>
<keyword evidence="2" id="KW-0963">Cytoplasm</keyword>
<keyword evidence="4 6" id="KW-0802">TPR repeat</keyword>
<name>A0A8J3N2D1_9CHLR</name>
<dbReference type="PANTHER" id="PTHR46630">
    <property type="entry name" value="TETRATRICOPEPTIDE REPEAT PROTEIN 29"/>
    <property type="match status" value="1"/>
</dbReference>
<dbReference type="InterPro" id="IPR019734">
    <property type="entry name" value="TPR_rpt"/>
</dbReference>
<evidence type="ECO:0000256" key="5">
    <source>
        <dbReference type="ARBA" id="ARBA00038253"/>
    </source>
</evidence>
<protein>
    <recommendedName>
        <fullName evidence="9">Tetratricopeptide repeat protein</fullName>
    </recommendedName>
</protein>
<dbReference type="PROSITE" id="PS50005">
    <property type="entry name" value="TPR"/>
    <property type="match status" value="1"/>
</dbReference>
<organism evidence="7 8">
    <name type="scientific">Reticulibacter mediterranei</name>
    <dbReference type="NCBI Taxonomy" id="2778369"/>
    <lineage>
        <taxon>Bacteria</taxon>
        <taxon>Bacillati</taxon>
        <taxon>Chloroflexota</taxon>
        <taxon>Ktedonobacteria</taxon>
        <taxon>Ktedonobacterales</taxon>
        <taxon>Reticulibacteraceae</taxon>
        <taxon>Reticulibacter</taxon>
    </lineage>
</organism>
<dbReference type="EMBL" id="BNJK01000001">
    <property type="protein sequence ID" value="GHO92177.1"/>
    <property type="molecule type" value="Genomic_DNA"/>
</dbReference>
<evidence type="ECO:0000256" key="6">
    <source>
        <dbReference type="PROSITE-ProRule" id="PRU00339"/>
    </source>
</evidence>
<keyword evidence="8" id="KW-1185">Reference proteome</keyword>
<dbReference type="GO" id="GO:0005737">
    <property type="term" value="C:cytoplasm"/>
    <property type="evidence" value="ECO:0007669"/>
    <property type="project" value="UniProtKB-SubCell"/>
</dbReference>
<evidence type="ECO:0008006" key="9">
    <source>
        <dbReference type="Google" id="ProtNLM"/>
    </source>
</evidence>
<dbReference type="SMART" id="SM00028">
    <property type="entry name" value="TPR"/>
    <property type="match status" value="5"/>
</dbReference>
<dbReference type="InterPro" id="IPR051476">
    <property type="entry name" value="Bac_ResReg_Asp_Phosphatase"/>
</dbReference>
<accession>A0A8J3N2D1</accession>
<evidence type="ECO:0000313" key="8">
    <source>
        <dbReference type="Proteomes" id="UP000597444"/>
    </source>
</evidence>
<evidence type="ECO:0000256" key="3">
    <source>
        <dbReference type="ARBA" id="ARBA00022737"/>
    </source>
</evidence>
<feature type="repeat" description="TPR" evidence="6">
    <location>
        <begin position="223"/>
        <end position="256"/>
    </location>
</feature>
<comment type="caution">
    <text evidence="7">The sequence shown here is derived from an EMBL/GenBank/DDBJ whole genome shotgun (WGS) entry which is preliminary data.</text>
</comment>
<dbReference type="PANTHER" id="PTHR46630:SF1">
    <property type="entry name" value="TETRATRICOPEPTIDE REPEAT PROTEIN 29"/>
    <property type="match status" value="1"/>
</dbReference>
<gene>
    <name evidence="7" type="ORF">KSF_022250</name>
</gene>
<dbReference type="Pfam" id="PF13424">
    <property type="entry name" value="TPR_12"/>
    <property type="match status" value="1"/>
</dbReference>
<dbReference type="AlphaFoldDB" id="A0A8J3N2D1"/>
<dbReference type="SUPFAM" id="SSF48452">
    <property type="entry name" value="TPR-like"/>
    <property type="match status" value="2"/>
</dbReference>
<evidence type="ECO:0000313" key="7">
    <source>
        <dbReference type="EMBL" id="GHO92177.1"/>
    </source>
</evidence>
<comment type="subcellular location">
    <subcellularLocation>
        <location evidence="1">Cytoplasm</location>
    </subcellularLocation>
</comment>
<dbReference type="Gene3D" id="1.25.40.10">
    <property type="entry name" value="Tetratricopeptide repeat domain"/>
    <property type="match status" value="3"/>
</dbReference>
<evidence type="ECO:0000256" key="4">
    <source>
        <dbReference type="ARBA" id="ARBA00022803"/>
    </source>
</evidence>
<dbReference type="Pfam" id="PF13181">
    <property type="entry name" value="TPR_8"/>
    <property type="match status" value="1"/>
</dbReference>
<keyword evidence="3" id="KW-0677">Repeat</keyword>
<reference evidence="7" key="1">
    <citation type="submission" date="2020-10" db="EMBL/GenBank/DDBJ databases">
        <title>Taxonomic study of unclassified bacteria belonging to the class Ktedonobacteria.</title>
        <authorList>
            <person name="Yabe S."/>
            <person name="Wang C.M."/>
            <person name="Zheng Y."/>
            <person name="Sakai Y."/>
            <person name="Cavaletti L."/>
            <person name="Monciardini P."/>
            <person name="Donadio S."/>
        </authorList>
    </citation>
    <scope>NUCLEOTIDE SEQUENCE</scope>
    <source>
        <strain evidence="7">ID150040</strain>
    </source>
</reference>